<dbReference type="Proteomes" id="UP000295620">
    <property type="component" value="Unassembled WGS sequence"/>
</dbReference>
<sequence length="244" mass="27992">MNKLFRKLHRIYALFVILVLSALFYPFYYLASRKPSRYSLLNQLRKLHSILCSSLIGVFFDLNYEVPLEPGKTYIYCANHTSNLDIMVLCIIAKGRFHFMGKDELLNNPVLKLFFKTIDVPVNRDSKISAFRAFKKVGENLENGMSLIIFPEGGIDDAQYPPHMIPFKNGPFRLAIEKKIPIVAISLADVWKKMWDDGSVHGTSPGICKIYIHKPIDTENLVTDDSDLLKDRIFDLINSKLAYK</sequence>
<dbReference type="GO" id="GO:0006654">
    <property type="term" value="P:phosphatidic acid biosynthetic process"/>
    <property type="evidence" value="ECO:0007669"/>
    <property type="project" value="TreeGrafter"/>
</dbReference>
<dbReference type="GO" id="GO:0003841">
    <property type="term" value="F:1-acylglycerol-3-phosphate O-acyltransferase activity"/>
    <property type="evidence" value="ECO:0007669"/>
    <property type="project" value="TreeGrafter"/>
</dbReference>
<proteinExistence type="predicted"/>
<dbReference type="PANTHER" id="PTHR10434:SF64">
    <property type="entry name" value="1-ACYL-SN-GLYCEROL-3-PHOSPHATE ACYLTRANSFERASE-RELATED"/>
    <property type="match status" value="1"/>
</dbReference>
<dbReference type="RefSeq" id="WP_133574221.1">
    <property type="nucleotide sequence ID" value="NZ_SNYC01000003.1"/>
</dbReference>
<feature type="transmembrane region" description="Helical" evidence="6">
    <location>
        <begin position="12"/>
        <end position="31"/>
    </location>
</feature>
<keyword evidence="6" id="KW-0472">Membrane</keyword>
<dbReference type="SMART" id="SM00563">
    <property type="entry name" value="PlsC"/>
    <property type="match status" value="1"/>
</dbReference>
<dbReference type="SUPFAM" id="SSF69593">
    <property type="entry name" value="Glycerol-3-phosphate (1)-acyltransferase"/>
    <property type="match status" value="1"/>
</dbReference>
<evidence type="ECO:0000313" key="9">
    <source>
        <dbReference type="Proteomes" id="UP000295620"/>
    </source>
</evidence>
<dbReference type="InterPro" id="IPR002123">
    <property type="entry name" value="Plipid/glycerol_acylTrfase"/>
</dbReference>
<evidence type="ECO:0000256" key="1">
    <source>
        <dbReference type="ARBA" id="ARBA00005189"/>
    </source>
</evidence>
<dbReference type="EMBL" id="SNYC01000003">
    <property type="protein sequence ID" value="TDQ11118.1"/>
    <property type="molecule type" value="Genomic_DNA"/>
</dbReference>
<keyword evidence="6" id="KW-0812">Transmembrane</keyword>
<keyword evidence="9" id="KW-1185">Reference proteome</keyword>
<evidence type="ECO:0000259" key="7">
    <source>
        <dbReference type="SMART" id="SM00563"/>
    </source>
</evidence>
<comment type="caution">
    <text evidence="8">The sequence shown here is derived from an EMBL/GenBank/DDBJ whole genome shotgun (WGS) entry which is preliminary data.</text>
</comment>
<keyword evidence="3 8" id="KW-0808">Transferase</keyword>
<dbReference type="CDD" id="cd07989">
    <property type="entry name" value="LPLAT_AGPAT-like"/>
    <property type="match status" value="1"/>
</dbReference>
<keyword evidence="6" id="KW-1133">Transmembrane helix</keyword>
<name>A0A4R6T0L2_9SPHI</name>
<evidence type="ECO:0000256" key="6">
    <source>
        <dbReference type="SAM" id="Phobius"/>
    </source>
</evidence>
<dbReference type="Pfam" id="PF01553">
    <property type="entry name" value="Acyltransferase"/>
    <property type="match status" value="1"/>
</dbReference>
<accession>A0A4R6T0L2</accession>
<evidence type="ECO:0000256" key="2">
    <source>
        <dbReference type="ARBA" id="ARBA00022516"/>
    </source>
</evidence>
<evidence type="ECO:0000256" key="3">
    <source>
        <dbReference type="ARBA" id="ARBA00022679"/>
    </source>
</evidence>
<dbReference type="AlphaFoldDB" id="A0A4R6T0L2"/>
<keyword evidence="2" id="KW-0444">Lipid biosynthesis</keyword>
<comment type="pathway">
    <text evidence="1">Lipid metabolism.</text>
</comment>
<reference evidence="8 9" key="1">
    <citation type="submission" date="2019-03" db="EMBL/GenBank/DDBJ databases">
        <title>Genomic Encyclopedia of Archaeal and Bacterial Type Strains, Phase II (KMG-II): from individual species to whole genera.</title>
        <authorList>
            <person name="Goeker M."/>
        </authorList>
    </citation>
    <scope>NUCLEOTIDE SEQUENCE [LARGE SCALE GENOMIC DNA]</scope>
    <source>
        <strain evidence="8 9">DSM 19035</strain>
    </source>
</reference>
<dbReference type="PANTHER" id="PTHR10434">
    <property type="entry name" value="1-ACYL-SN-GLYCEROL-3-PHOSPHATE ACYLTRANSFERASE"/>
    <property type="match status" value="1"/>
</dbReference>
<evidence type="ECO:0000313" key="8">
    <source>
        <dbReference type="EMBL" id="TDQ11118.1"/>
    </source>
</evidence>
<organism evidence="8 9">
    <name type="scientific">Pedobacter metabolipauper</name>
    <dbReference type="NCBI Taxonomy" id="425513"/>
    <lineage>
        <taxon>Bacteria</taxon>
        <taxon>Pseudomonadati</taxon>
        <taxon>Bacteroidota</taxon>
        <taxon>Sphingobacteriia</taxon>
        <taxon>Sphingobacteriales</taxon>
        <taxon>Sphingobacteriaceae</taxon>
        <taxon>Pedobacter</taxon>
    </lineage>
</organism>
<evidence type="ECO:0000256" key="4">
    <source>
        <dbReference type="ARBA" id="ARBA00023098"/>
    </source>
</evidence>
<keyword evidence="5 8" id="KW-0012">Acyltransferase</keyword>
<gene>
    <name evidence="8" type="ORF">ATK78_0233</name>
</gene>
<keyword evidence="4" id="KW-0443">Lipid metabolism</keyword>
<protein>
    <submittedName>
        <fullName evidence="8">1-acyl-sn-glycerol-3-phosphate acyltransferase</fullName>
    </submittedName>
</protein>
<evidence type="ECO:0000256" key="5">
    <source>
        <dbReference type="ARBA" id="ARBA00023315"/>
    </source>
</evidence>
<dbReference type="OrthoDB" id="9803035at2"/>
<feature type="domain" description="Phospholipid/glycerol acyltransferase" evidence="7">
    <location>
        <begin position="74"/>
        <end position="190"/>
    </location>
</feature>